<dbReference type="InterPro" id="IPR003661">
    <property type="entry name" value="HisK_dim/P_dom"/>
</dbReference>
<dbReference type="Gene3D" id="3.30.565.10">
    <property type="entry name" value="Histidine kinase-like ATPase, C-terminal domain"/>
    <property type="match status" value="1"/>
</dbReference>
<dbReference type="Pfam" id="PF14361">
    <property type="entry name" value="RsbRD_N"/>
    <property type="match status" value="1"/>
</dbReference>
<feature type="domain" description="Histidine kinase" evidence="10">
    <location>
        <begin position="170"/>
        <end position="394"/>
    </location>
</feature>
<dbReference type="EC" id="2.7.13.3" evidence="3"/>
<feature type="coiled-coil region" evidence="9">
    <location>
        <begin position="136"/>
        <end position="163"/>
    </location>
</feature>
<dbReference type="EMBL" id="LAHD01000139">
    <property type="protein sequence ID" value="PHJ95687.1"/>
    <property type="molecule type" value="Genomic_DNA"/>
</dbReference>
<keyword evidence="6" id="KW-0418">Kinase</keyword>
<keyword evidence="9" id="KW-0175">Coiled coil</keyword>
<evidence type="ECO:0000256" key="8">
    <source>
        <dbReference type="ARBA" id="ARBA00074306"/>
    </source>
</evidence>
<evidence type="ECO:0000259" key="10">
    <source>
        <dbReference type="PROSITE" id="PS50109"/>
    </source>
</evidence>
<gene>
    <name evidence="11" type="ORF">VF08_31540</name>
</gene>
<evidence type="ECO:0000256" key="4">
    <source>
        <dbReference type="ARBA" id="ARBA00022553"/>
    </source>
</evidence>
<dbReference type="GO" id="GO:0005886">
    <property type="term" value="C:plasma membrane"/>
    <property type="evidence" value="ECO:0007669"/>
    <property type="project" value="TreeGrafter"/>
</dbReference>
<dbReference type="CDD" id="cd16922">
    <property type="entry name" value="HATPase_EvgS-ArcB-TorS-like"/>
    <property type="match status" value="1"/>
</dbReference>
<dbReference type="PROSITE" id="PS50109">
    <property type="entry name" value="HIS_KIN"/>
    <property type="match status" value="1"/>
</dbReference>
<keyword evidence="5" id="KW-0808">Transferase</keyword>
<organism evidence="11 12">
    <name type="scientific">Nostoc linckia z8</name>
    <dbReference type="NCBI Taxonomy" id="1628746"/>
    <lineage>
        <taxon>Bacteria</taxon>
        <taxon>Bacillati</taxon>
        <taxon>Cyanobacteriota</taxon>
        <taxon>Cyanophyceae</taxon>
        <taxon>Nostocales</taxon>
        <taxon>Nostocaceae</taxon>
        <taxon>Nostoc</taxon>
    </lineage>
</organism>
<dbReference type="AlphaFoldDB" id="A0A9Q5Z681"/>
<comment type="catalytic activity">
    <reaction evidence="1">
        <text>ATP + protein L-histidine = ADP + protein N-phospho-L-histidine.</text>
        <dbReference type="EC" id="2.7.13.3"/>
    </reaction>
</comment>
<dbReference type="CDD" id="cd00082">
    <property type="entry name" value="HisKA"/>
    <property type="match status" value="1"/>
</dbReference>
<dbReference type="InterPro" id="IPR004358">
    <property type="entry name" value="Sig_transdc_His_kin-like_C"/>
</dbReference>
<comment type="similarity">
    <text evidence="2">In the N-terminal section; belongs to the phytochrome family.</text>
</comment>
<dbReference type="InterPro" id="IPR036097">
    <property type="entry name" value="HisK_dim/P_sf"/>
</dbReference>
<protein>
    <recommendedName>
        <fullName evidence="8">Circadian input-output histidine kinase CikA</fullName>
        <ecNumber evidence="3">2.7.13.3</ecNumber>
    </recommendedName>
</protein>
<evidence type="ECO:0000256" key="5">
    <source>
        <dbReference type="ARBA" id="ARBA00022679"/>
    </source>
</evidence>
<evidence type="ECO:0000313" key="12">
    <source>
        <dbReference type="Proteomes" id="UP000222310"/>
    </source>
</evidence>
<dbReference type="SMART" id="SM00387">
    <property type="entry name" value="HATPase_c"/>
    <property type="match status" value="1"/>
</dbReference>
<dbReference type="PANTHER" id="PTHR43047">
    <property type="entry name" value="TWO-COMPONENT HISTIDINE PROTEIN KINASE"/>
    <property type="match status" value="1"/>
</dbReference>
<proteinExistence type="inferred from homology"/>
<evidence type="ECO:0000256" key="7">
    <source>
        <dbReference type="ARBA" id="ARBA00023012"/>
    </source>
</evidence>
<accession>A0A9Q5Z681</accession>
<dbReference type="InterPro" id="IPR025751">
    <property type="entry name" value="RsbRD_N_dom"/>
</dbReference>
<dbReference type="InterPro" id="IPR003594">
    <property type="entry name" value="HATPase_dom"/>
</dbReference>
<evidence type="ECO:0000313" key="11">
    <source>
        <dbReference type="EMBL" id="PHJ95687.1"/>
    </source>
</evidence>
<dbReference type="Pfam" id="PF02518">
    <property type="entry name" value="HATPase_c"/>
    <property type="match status" value="1"/>
</dbReference>
<dbReference type="SMART" id="SM00388">
    <property type="entry name" value="HisKA"/>
    <property type="match status" value="1"/>
</dbReference>
<comment type="caution">
    <text evidence="11">The sequence shown here is derived from an EMBL/GenBank/DDBJ whole genome shotgun (WGS) entry which is preliminary data.</text>
</comment>
<evidence type="ECO:0000256" key="2">
    <source>
        <dbReference type="ARBA" id="ARBA00006402"/>
    </source>
</evidence>
<dbReference type="GeneID" id="57097044"/>
<dbReference type="SUPFAM" id="SSF55874">
    <property type="entry name" value="ATPase domain of HSP90 chaperone/DNA topoisomerase II/histidine kinase"/>
    <property type="match status" value="1"/>
</dbReference>
<dbReference type="SUPFAM" id="SSF47384">
    <property type="entry name" value="Homodimeric domain of signal transducing histidine kinase"/>
    <property type="match status" value="1"/>
</dbReference>
<keyword evidence="4" id="KW-0597">Phosphoprotein</keyword>
<dbReference type="FunFam" id="3.30.565.10:FF:000010">
    <property type="entry name" value="Sensor histidine kinase RcsC"/>
    <property type="match status" value="1"/>
</dbReference>
<name>A0A9Q5Z681_NOSLI</name>
<dbReference type="Proteomes" id="UP000222310">
    <property type="component" value="Unassembled WGS sequence"/>
</dbReference>
<keyword evidence="7" id="KW-0902">Two-component regulatory system</keyword>
<evidence type="ECO:0000256" key="9">
    <source>
        <dbReference type="SAM" id="Coils"/>
    </source>
</evidence>
<evidence type="ECO:0000256" key="1">
    <source>
        <dbReference type="ARBA" id="ARBA00000085"/>
    </source>
</evidence>
<dbReference type="GO" id="GO:0000155">
    <property type="term" value="F:phosphorelay sensor kinase activity"/>
    <property type="evidence" value="ECO:0007669"/>
    <property type="project" value="InterPro"/>
</dbReference>
<dbReference type="InterPro" id="IPR036890">
    <property type="entry name" value="HATPase_C_sf"/>
</dbReference>
<dbReference type="Pfam" id="PF00512">
    <property type="entry name" value="HisKA"/>
    <property type="match status" value="1"/>
</dbReference>
<dbReference type="Gene3D" id="1.10.287.130">
    <property type="match status" value="1"/>
</dbReference>
<dbReference type="RefSeq" id="WP_099070771.1">
    <property type="nucleotide sequence ID" value="NZ_LAHD01000139.1"/>
</dbReference>
<evidence type="ECO:0000256" key="6">
    <source>
        <dbReference type="ARBA" id="ARBA00022777"/>
    </source>
</evidence>
<evidence type="ECO:0000256" key="3">
    <source>
        <dbReference type="ARBA" id="ARBA00012438"/>
    </source>
</evidence>
<reference evidence="11 12" key="1">
    <citation type="submission" date="2015-02" db="EMBL/GenBank/DDBJ databases">
        <title>Nostoc linckia genome annotation.</title>
        <authorList>
            <person name="Zhou Z."/>
        </authorList>
    </citation>
    <scope>NUCLEOTIDE SEQUENCE [LARGE SCALE GENOMIC DNA]</scope>
    <source>
        <strain evidence="12">z8</strain>
    </source>
</reference>
<dbReference type="PRINTS" id="PR00344">
    <property type="entry name" value="BCTRLSENSOR"/>
</dbReference>
<dbReference type="InterPro" id="IPR005467">
    <property type="entry name" value="His_kinase_dom"/>
</dbReference>
<dbReference type="PANTHER" id="PTHR43047:SF72">
    <property type="entry name" value="OSMOSENSING HISTIDINE PROTEIN KINASE SLN1"/>
    <property type="match status" value="1"/>
</dbReference>
<dbReference type="GO" id="GO:0009927">
    <property type="term" value="F:histidine phosphotransfer kinase activity"/>
    <property type="evidence" value="ECO:0007669"/>
    <property type="project" value="TreeGrafter"/>
</dbReference>
<sequence>MDFSQTLIAKSDAIIDEWVEAVYQDEQIEATQELTFKAVRDSLPRILKALATVLSESATSDLQTVVDASLEHGTLRAQQGFEPAEIAREYRLLRFVIFSFLEEDLLQGSAQEVLRAVRLIDTVIDEAIARCFNSYTQERLEELKQLQSQLRLTNQELTRLVRASKESLSHLAHELKTPLTSIIGYADLFLRQQRQQPELKDTYTNLESIERVLKSGRLLVQLINDTLEISRYGAGQMKLQSTQIDVRSLINSVIEMIEPLVAAKELSLVVECERAPNEVTIDPLRFQQILTNLLSNAIRYTESGSIHLHCWRISQQQWAISVTDTGIGISPDVQTQIFNPYFRELTAPKVQSSDGTGLGLAIVSQLVQLMHGEIQVDSQLGKGSTFTVILPINSEN</sequence>